<dbReference type="PANTHER" id="PTHR30329">
    <property type="entry name" value="STATOR ELEMENT OF FLAGELLAR MOTOR COMPLEX"/>
    <property type="match status" value="1"/>
</dbReference>
<comment type="subcellular location">
    <subcellularLocation>
        <location evidence="1">Cell outer membrane</location>
    </subcellularLocation>
</comment>
<feature type="region of interest" description="Disordered" evidence="5">
    <location>
        <begin position="43"/>
        <end position="69"/>
    </location>
</feature>
<dbReference type="RefSeq" id="WP_154738101.1">
    <property type="nucleotide sequence ID" value="NZ_WMBQ01000001.1"/>
</dbReference>
<dbReference type="PANTHER" id="PTHR30329:SF21">
    <property type="entry name" value="LIPOPROTEIN YIAD-RELATED"/>
    <property type="match status" value="1"/>
</dbReference>
<dbReference type="PRINTS" id="PR01021">
    <property type="entry name" value="OMPADOMAIN"/>
</dbReference>
<comment type="caution">
    <text evidence="8">The sequence shown here is derived from an EMBL/GenBank/DDBJ whole genome shotgun (WGS) entry which is preliminary data.</text>
</comment>
<organism evidence="8 9">
    <name type="scientific">Hyphomicrobium album</name>
    <dbReference type="NCBI Taxonomy" id="2665159"/>
    <lineage>
        <taxon>Bacteria</taxon>
        <taxon>Pseudomonadati</taxon>
        <taxon>Pseudomonadota</taxon>
        <taxon>Alphaproteobacteria</taxon>
        <taxon>Hyphomicrobiales</taxon>
        <taxon>Hyphomicrobiaceae</taxon>
        <taxon>Hyphomicrobium</taxon>
    </lineage>
</organism>
<dbReference type="Gene3D" id="3.30.1330.60">
    <property type="entry name" value="OmpA-like domain"/>
    <property type="match status" value="1"/>
</dbReference>
<dbReference type="GO" id="GO:0009279">
    <property type="term" value="C:cell outer membrane"/>
    <property type="evidence" value="ECO:0007669"/>
    <property type="project" value="UniProtKB-SubCell"/>
</dbReference>
<sequence>MFKTRFTLLGGVAFLLLSVLVGQAADAPTVDDLIDKLQVKPRKPGAGVATNKERPPSVKGGRKLTTKERKDVAETVRRDDLPTADLEVYFDFNSAVIAPSALSALKTLGQALADKRLAGGTFIVGGHTDAKGEADYNQRLSQRRAQAVRDFLVTNFPIDPAKLMAVGYGEEQLKAADEPLAAVNRRVQVINWTDVAGR</sequence>
<feature type="chain" id="PRO_5026264606" evidence="6">
    <location>
        <begin position="25"/>
        <end position="198"/>
    </location>
</feature>
<evidence type="ECO:0000256" key="5">
    <source>
        <dbReference type="SAM" id="MobiDB-lite"/>
    </source>
</evidence>
<evidence type="ECO:0000313" key="8">
    <source>
        <dbReference type="EMBL" id="MTD93571.1"/>
    </source>
</evidence>
<evidence type="ECO:0000259" key="7">
    <source>
        <dbReference type="PROSITE" id="PS51123"/>
    </source>
</evidence>
<evidence type="ECO:0000256" key="4">
    <source>
        <dbReference type="PROSITE-ProRule" id="PRU00473"/>
    </source>
</evidence>
<keyword evidence="3" id="KW-0998">Cell outer membrane</keyword>
<accession>A0A6I3KLH0</accession>
<dbReference type="SUPFAM" id="SSF103088">
    <property type="entry name" value="OmpA-like"/>
    <property type="match status" value="1"/>
</dbReference>
<dbReference type="InterPro" id="IPR006665">
    <property type="entry name" value="OmpA-like"/>
</dbReference>
<dbReference type="InterPro" id="IPR036737">
    <property type="entry name" value="OmpA-like_sf"/>
</dbReference>
<dbReference type="Pfam" id="PF00691">
    <property type="entry name" value="OmpA"/>
    <property type="match status" value="1"/>
</dbReference>
<name>A0A6I3KLH0_9HYPH</name>
<keyword evidence="2 4" id="KW-0472">Membrane</keyword>
<dbReference type="PROSITE" id="PS51123">
    <property type="entry name" value="OMPA_2"/>
    <property type="match status" value="1"/>
</dbReference>
<feature type="signal peptide" evidence="6">
    <location>
        <begin position="1"/>
        <end position="24"/>
    </location>
</feature>
<proteinExistence type="predicted"/>
<protein>
    <submittedName>
        <fullName evidence="8">OmpA family protein</fullName>
    </submittedName>
</protein>
<dbReference type="AlphaFoldDB" id="A0A6I3KLH0"/>
<dbReference type="CDD" id="cd07185">
    <property type="entry name" value="OmpA_C-like"/>
    <property type="match status" value="1"/>
</dbReference>
<evidence type="ECO:0000256" key="1">
    <source>
        <dbReference type="ARBA" id="ARBA00004442"/>
    </source>
</evidence>
<dbReference type="InterPro" id="IPR050330">
    <property type="entry name" value="Bact_OuterMem_StrucFunc"/>
</dbReference>
<keyword evidence="9" id="KW-1185">Reference proteome</keyword>
<evidence type="ECO:0000256" key="2">
    <source>
        <dbReference type="ARBA" id="ARBA00023136"/>
    </source>
</evidence>
<dbReference type="Proteomes" id="UP000440694">
    <property type="component" value="Unassembled WGS sequence"/>
</dbReference>
<evidence type="ECO:0000313" key="9">
    <source>
        <dbReference type="Proteomes" id="UP000440694"/>
    </source>
</evidence>
<reference evidence="8 9" key="1">
    <citation type="submission" date="2019-11" db="EMBL/GenBank/DDBJ databases">
        <title>Identification of a novel strain.</title>
        <authorList>
            <person name="Xu Q."/>
            <person name="Wang G."/>
        </authorList>
    </citation>
    <scope>NUCLEOTIDE SEQUENCE [LARGE SCALE GENOMIC DNA]</scope>
    <source>
        <strain evidence="9">xq</strain>
    </source>
</reference>
<dbReference type="InterPro" id="IPR006664">
    <property type="entry name" value="OMP_bac"/>
</dbReference>
<gene>
    <name evidence="8" type="ORF">GIW81_04390</name>
</gene>
<evidence type="ECO:0000256" key="6">
    <source>
        <dbReference type="SAM" id="SignalP"/>
    </source>
</evidence>
<feature type="domain" description="OmpA-like" evidence="7">
    <location>
        <begin position="77"/>
        <end position="198"/>
    </location>
</feature>
<evidence type="ECO:0000256" key="3">
    <source>
        <dbReference type="ARBA" id="ARBA00023237"/>
    </source>
</evidence>
<keyword evidence="6" id="KW-0732">Signal</keyword>
<dbReference type="EMBL" id="WMBQ01000001">
    <property type="protein sequence ID" value="MTD93571.1"/>
    <property type="molecule type" value="Genomic_DNA"/>
</dbReference>